<dbReference type="PRINTS" id="PR00413">
    <property type="entry name" value="HADHALOGNASE"/>
</dbReference>
<dbReference type="NCBIfam" id="TIGR02252">
    <property type="entry name" value="DREG-2"/>
    <property type="match status" value="1"/>
</dbReference>
<sequence>MGGLVRGQKPKAVLVDVGGTLIEAVPSPPEVYAETLSRYGPAVSPAEVAPVFTEVWQEMTQEHPLGLDRYHLWKGGERAWWGAFLRRVLERLHHPAPWQEVLDELFATFARPERWRVYPEAFPVLKKLKENGVKVGAVSNWDSRLPQLLHGLGLAPLLDVVVVSALEGVEKPNPEIFCRALQRLGVSAAEATHWGDSPLDDYRGAQACGIFPVLIDRHGLFFDSYVRASHLGEAYELVFG</sequence>
<organism evidence="1 2">
    <name type="scientific">Thermoanaerobaculum aquaticum</name>
    <dbReference type="NCBI Taxonomy" id="1312852"/>
    <lineage>
        <taxon>Bacteria</taxon>
        <taxon>Pseudomonadati</taxon>
        <taxon>Acidobacteriota</taxon>
        <taxon>Thermoanaerobaculia</taxon>
        <taxon>Thermoanaerobaculales</taxon>
        <taxon>Thermoanaerobaculaceae</taxon>
        <taxon>Thermoanaerobaculum</taxon>
    </lineage>
</organism>
<dbReference type="PANTHER" id="PTHR46191:SF2">
    <property type="entry name" value="HALOACID DEHALOGENASE-LIKE HYDROLASE DOMAIN-CONTAINING PROTEIN 3"/>
    <property type="match status" value="1"/>
</dbReference>
<keyword evidence="2" id="KW-1185">Reference proteome</keyword>
<name>A0A062Y063_9BACT</name>
<dbReference type="AlphaFoldDB" id="A0A062Y063"/>
<dbReference type="InterPro" id="IPR006439">
    <property type="entry name" value="HAD-SF_hydro_IA"/>
</dbReference>
<reference evidence="1 2" key="1">
    <citation type="submission" date="2014-04" db="EMBL/GenBank/DDBJ databases">
        <title>The Genome Sequence of Thermoanaerobaculum aquaticum MP-01, The First Cultivated Group 23 Acidobacterium.</title>
        <authorList>
            <person name="Stamps B.W."/>
            <person name="Losey N.A."/>
            <person name="Lawson P.A."/>
            <person name="Stevenson B.S."/>
        </authorList>
    </citation>
    <scope>NUCLEOTIDE SEQUENCE [LARGE SCALE GENOMIC DNA]</scope>
    <source>
        <strain evidence="1 2">MP-01</strain>
    </source>
</reference>
<dbReference type="OrthoDB" id="9809962at2"/>
<dbReference type="InterPro" id="IPR023214">
    <property type="entry name" value="HAD_sf"/>
</dbReference>
<dbReference type="InterPro" id="IPR051828">
    <property type="entry name" value="HAD-like_hydrolase_domain"/>
</dbReference>
<evidence type="ECO:0008006" key="3">
    <source>
        <dbReference type="Google" id="ProtNLM"/>
    </source>
</evidence>
<dbReference type="SFLD" id="SFLDG01129">
    <property type="entry name" value="C1.5:_HAD__Beta-PGM__Phosphata"/>
    <property type="match status" value="1"/>
</dbReference>
<dbReference type="EMBL" id="JMFG01000011">
    <property type="protein sequence ID" value="KDA54160.1"/>
    <property type="molecule type" value="Genomic_DNA"/>
</dbReference>
<dbReference type="CDD" id="cd16415">
    <property type="entry name" value="HAD_dREG-2_like"/>
    <property type="match status" value="1"/>
</dbReference>
<dbReference type="NCBIfam" id="TIGR01549">
    <property type="entry name" value="HAD-SF-IA-v1"/>
    <property type="match status" value="1"/>
</dbReference>
<comment type="caution">
    <text evidence="1">The sequence shown here is derived from an EMBL/GenBank/DDBJ whole genome shotgun (WGS) entry which is preliminary data.</text>
</comment>
<dbReference type="InterPro" id="IPR044924">
    <property type="entry name" value="HAD-SF_hydro_IA_REG-2-like_cap"/>
</dbReference>
<dbReference type="Gene3D" id="3.40.50.1000">
    <property type="entry name" value="HAD superfamily/HAD-like"/>
    <property type="match status" value="1"/>
</dbReference>
<dbReference type="Gene3D" id="1.10.150.720">
    <property type="entry name" value="Haloacid dehalogenase-like hydrolase"/>
    <property type="match status" value="1"/>
</dbReference>
<dbReference type="InterPro" id="IPR036412">
    <property type="entry name" value="HAD-like_sf"/>
</dbReference>
<evidence type="ECO:0000313" key="2">
    <source>
        <dbReference type="Proteomes" id="UP000027284"/>
    </source>
</evidence>
<dbReference type="STRING" id="1312852.EG19_00925"/>
<dbReference type="InterPro" id="IPR011949">
    <property type="entry name" value="HAD-SF_hydro_IA_REG-2-like"/>
</dbReference>
<dbReference type="PANTHER" id="PTHR46191">
    <property type="match status" value="1"/>
</dbReference>
<dbReference type="SFLD" id="SFLDS00003">
    <property type="entry name" value="Haloacid_Dehalogenase"/>
    <property type="match status" value="1"/>
</dbReference>
<accession>A0A062Y063</accession>
<protein>
    <recommendedName>
        <fullName evidence="3">HAD family hydrolase</fullName>
    </recommendedName>
</protein>
<proteinExistence type="predicted"/>
<dbReference type="RefSeq" id="WP_053334916.1">
    <property type="nucleotide sequence ID" value="NZ_JMFG01000011.1"/>
</dbReference>
<dbReference type="Pfam" id="PF00702">
    <property type="entry name" value="Hydrolase"/>
    <property type="match status" value="1"/>
</dbReference>
<dbReference type="SUPFAM" id="SSF56784">
    <property type="entry name" value="HAD-like"/>
    <property type="match status" value="1"/>
</dbReference>
<gene>
    <name evidence="1" type="ORF">EG19_00925</name>
</gene>
<evidence type="ECO:0000313" key="1">
    <source>
        <dbReference type="EMBL" id="KDA54160.1"/>
    </source>
</evidence>
<dbReference type="Proteomes" id="UP000027284">
    <property type="component" value="Unassembled WGS sequence"/>
</dbReference>